<keyword evidence="7 16" id="KW-0256">Endoplasmic reticulum</keyword>
<evidence type="ECO:0000256" key="10">
    <source>
        <dbReference type="ARBA" id="ARBA00022955"/>
    </source>
</evidence>
<evidence type="ECO:0000256" key="8">
    <source>
        <dbReference type="ARBA" id="ARBA00022827"/>
    </source>
</evidence>
<evidence type="ECO:0000256" key="5">
    <source>
        <dbReference type="ARBA" id="ARBA00022630"/>
    </source>
</evidence>
<protein>
    <recommendedName>
        <fullName evidence="16">Squalene monooxygenase</fullName>
        <ecNumber evidence="16">1.14.14.17</ecNumber>
    </recommendedName>
</protein>
<feature type="compositionally biased region" description="Basic residues" evidence="17">
    <location>
        <begin position="125"/>
        <end position="137"/>
    </location>
</feature>
<evidence type="ECO:0000313" key="20">
    <source>
        <dbReference type="EMBL" id="EXJ59053.1"/>
    </source>
</evidence>
<keyword evidence="14" id="KW-0753">Steroid metabolism</keyword>
<organism evidence="20 21">
    <name type="scientific">Cladophialophora yegresii CBS 114405</name>
    <dbReference type="NCBI Taxonomy" id="1182544"/>
    <lineage>
        <taxon>Eukaryota</taxon>
        <taxon>Fungi</taxon>
        <taxon>Dikarya</taxon>
        <taxon>Ascomycota</taxon>
        <taxon>Pezizomycotina</taxon>
        <taxon>Eurotiomycetes</taxon>
        <taxon>Chaetothyriomycetidae</taxon>
        <taxon>Chaetothyriales</taxon>
        <taxon>Herpotrichiellaceae</taxon>
        <taxon>Cladophialophora</taxon>
    </lineage>
</organism>
<dbReference type="OrthoDB" id="1678617at2759"/>
<comment type="similarity">
    <text evidence="4 16">Belongs to the squalene monooxygenase family.</text>
</comment>
<evidence type="ECO:0000259" key="19">
    <source>
        <dbReference type="Pfam" id="PF08491"/>
    </source>
</evidence>
<keyword evidence="10" id="KW-0752">Steroid biosynthesis</keyword>
<evidence type="ECO:0000256" key="15">
    <source>
        <dbReference type="ARBA" id="ARBA00029435"/>
    </source>
</evidence>
<dbReference type="GO" id="GO:0005789">
    <property type="term" value="C:endoplasmic reticulum membrane"/>
    <property type="evidence" value="ECO:0007669"/>
    <property type="project" value="UniProtKB-SubCell"/>
</dbReference>
<feature type="domain" description="FAD dependent oxidoreductase" evidence="18">
    <location>
        <begin position="22"/>
        <end position="52"/>
    </location>
</feature>
<comment type="catalytic activity">
    <reaction evidence="16">
        <text>squalene + reduced [NADPH--hemoprotein reductase] + O2 = (S)-2,3-epoxysqualene + oxidized [NADPH--hemoprotein reductase] + H2O + H(+)</text>
        <dbReference type="Rhea" id="RHEA:25282"/>
        <dbReference type="Rhea" id="RHEA-COMP:11964"/>
        <dbReference type="Rhea" id="RHEA-COMP:11965"/>
        <dbReference type="ChEBI" id="CHEBI:15377"/>
        <dbReference type="ChEBI" id="CHEBI:15378"/>
        <dbReference type="ChEBI" id="CHEBI:15379"/>
        <dbReference type="ChEBI" id="CHEBI:15440"/>
        <dbReference type="ChEBI" id="CHEBI:15441"/>
        <dbReference type="ChEBI" id="CHEBI:57618"/>
        <dbReference type="ChEBI" id="CHEBI:58210"/>
        <dbReference type="EC" id="1.14.14.17"/>
    </reaction>
</comment>
<dbReference type="InterPro" id="IPR040125">
    <property type="entry name" value="Squalene_monox"/>
</dbReference>
<keyword evidence="10" id="KW-0444">Lipid biosynthesis</keyword>
<keyword evidence="5 16" id="KW-0285">Flavoprotein</keyword>
<dbReference type="SUPFAM" id="SSF51905">
    <property type="entry name" value="FAD/NAD(P)-binding domain"/>
    <property type="match status" value="1"/>
</dbReference>
<dbReference type="Gene3D" id="3.50.50.60">
    <property type="entry name" value="FAD/NAD(P)-binding domain"/>
    <property type="match status" value="1"/>
</dbReference>
<dbReference type="Proteomes" id="UP000019473">
    <property type="component" value="Unassembled WGS sequence"/>
</dbReference>
<keyword evidence="11 16" id="KW-1133">Transmembrane helix</keyword>
<comment type="caution">
    <text evidence="20">The sequence shown here is derived from an EMBL/GenBank/DDBJ whole genome shotgun (WGS) entry which is preliminary data.</text>
</comment>
<dbReference type="GeneID" id="19181061"/>
<keyword evidence="13 16" id="KW-0472">Membrane</keyword>
<keyword evidence="20" id="KW-0503">Monooxygenase</keyword>
<keyword evidence="10" id="KW-0443">Lipid metabolism</keyword>
<evidence type="ECO:0000256" key="16">
    <source>
        <dbReference type="RuleBase" id="RU367121"/>
    </source>
</evidence>
<dbReference type="RefSeq" id="XP_007758676.1">
    <property type="nucleotide sequence ID" value="XM_007760486.1"/>
</dbReference>
<evidence type="ECO:0000256" key="1">
    <source>
        <dbReference type="ARBA" id="ARBA00001974"/>
    </source>
</evidence>
<evidence type="ECO:0000256" key="7">
    <source>
        <dbReference type="ARBA" id="ARBA00022824"/>
    </source>
</evidence>
<evidence type="ECO:0000313" key="21">
    <source>
        <dbReference type="Proteomes" id="UP000019473"/>
    </source>
</evidence>
<feature type="transmembrane region" description="Helical" evidence="16">
    <location>
        <begin position="439"/>
        <end position="456"/>
    </location>
</feature>
<keyword evidence="6 16" id="KW-0812">Transmembrane</keyword>
<sequence>MASDAQDWYSDGSDPEDHTTSDVIVIGAGVLGCTVAVALGRQGRKVTVVERSLKEPDRIVGELLQPGGVMALEKLGMADCLEGIEAVPVRGYEVIYHGERVHIPYEYPDIATGQPEEDAIEPKSKPRPQGRSFHHGRFIQKLRDSARRTPGVTLIEATAKELVHSRHTRDRGRVIGVKTSTAEKDHSYFAPLTIVADGYASKFRKGYAKQDPVAKSRFWGIVMKDVPLPQPEHGHVVVGNGAPILLYQISPNETRILVDVPNDVKPSLGESGGTKAHIRRHVLSSIPESIKPMFERAFEDGGLKSMPNQWLPPTTNKTPGTIMLGDALNMRHPLTGGGMTVAINDAVLIGELLSPQTVPDLSDTEAVLAQMAKFHWQRKNLDSVINILAQALYSLFAADEIDQYLKALQRGCFAYFQFGGNCINGPVGLLAGIIRRPTVLIYHFFLVALLSMWLLVRDSKPWMMPLRALQSFVVFGKACQVIFPFLFSELRS</sequence>
<dbReference type="PANTHER" id="PTHR10835">
    <property type="entry name" value="SQUALENE MONOOXYGENASE"/>
    <property type="match status" value="1"/>
</dbReference>
<keyword evidence="12 16" id="KW-0560">Oxidoreductase</keyword>
<keyword evidence="21" id="KW-1185">Reference proteome</keyword>
<dbReference type="eggNOG" id="KOG1298">
    <property type="taxonomic scope" value="Eukaryota"/>
</dbReference>
<evidence type="ECO:0000256" key="2">
    <source>
        <dbReference type="ARBA" id="ARBA00004154"/>
    </source>
</evidence>
<dbReference type="EMBL" id="AMGW01000004">
    <property type="protein sequence ID" value="EXJ59053.1"/>
    <property type="molecule type" value="Genomic_DNA"/>
</dbReference>
<evidence type="ECO:0000256" key="9">
    <source>
        <dbReference type="ARBA" id="ARBA00022848"/>
    </source>
</evidence>
<dbReference type="STRING" id="1182544.W9VU11"/>
<comment type="function">
    <text evidence="16">Catalyzes the stereospecific oxidation of squalene to (S)-2,3-epoxysqualene, and is considered to be a rate-limiting enzyme in steroid biosynthesis.</text>
</comment>
<dbReference type="InterPro" id="IPR036188">
    <property type="entry name" value="FAD/NAD-bd_sf"/>
</dbReference>
<dbReference type="GO" id="GO:0050660">
    <property type="term" value="F:flavin adenine dinucleotide binding"/>
    <property type="evidence" value="ECO:0007669"/>
    <property type="project" value="UniProtKB-UniRule"/>
</dbReference>
<proteinExistence type="inferred from homology"/>
<dbReference type="UniPathway" id="UPA00767">
    <property type="reaction ID" value="UER00752"/>
</dbReference>
<dbReference type="GO" id="GO:0006696">
    <property type="term" value="P:ergosterol biosynthetic process"/>
    <property type="evidence" value="ECO:0007669"/>
    <property type="project" value="TreeGrafter"/>
</dbReference>
<dbReference type="HOGENOM" id="CLU_026390_0_0_1"/>
<name>W9VU11_9EURO</name>
<dbReference type="InterPro" id="IPR006076">
    <property type="entry name" value="FAD-dep_OxRdtase"/>
</dbReference>
<feature type="domain" description="Squalene epoxidase" evidence="19">
    <location>
        <begin position="189"/>
        <end position="466"/>
    </location>
</feature>
<evidence type="ECO:0000256" key="14">
    <source>
        <dbReference type="ARBA" id="ARBA00023221"/>
    </source>
</evidence>
<feature type="region of interest" description="Disordered" evidence="17">
    <location>
        <begin position="116"/>
        <end position="137"/>
    </location>
</feature>
<dbReference type="PRINTS" id="PR00420">
    <property type="entry name" value="RNGMNOXGNASE"/>
</dbReference>
<dbReference type="Pfam" id="PF08491">
    <property type="entry name" value="SE"/>
    <property type="match status" value="1"/>
</dbReference>
<dbReference type="PANTHER" id="PTHR10835:SF0">
    <property type="entry name" value="SQUALENE MONOOXYGENASE"/>
    <property type="match status" value="1"/>
</dbReference>
<comment type="cofactor">
    <cofactor evidence="1 16">
        <name>FAD</name>
        <dbReference type="ChEBI" id="CHEBI:57692"/>
    </cofactor>
</comment>
<evidence type="ECO:0000256" key="12">
    <source>
        <dbReference type="ARBA" id="ARBA00023002"/>
    </source>
</evidence>
<evidence type="ECO:0000259" key="18">
    <source>
        <dbReference type="Pfam" id="PF01266"/>
    </source>
</evidence>
<dbReference type="GO" id="GO:0004506">
    <property type="term" value="F:squalene monooxygenase activity"/>
    <property type="evidence" value="ECO:0007669"/>
    <property type="project" value="UniProtKB-UniRule"/>
</dbReference>
<comment type="subcellular location">
    <subcellularLocation>
        <location evidence="3 16">Endoplasmic reticulum membrane</location>
        <topology evidence="3 16">Multi-pass membrane protein</topology>
    </subcellularLocation>
    <subcellularLocation>
        <location evidence="2">Microsome membrane</location>
        <topology evidence="2">Multi-pass membrane protein</topology>
    </subcellularLocation>
</comment>
<dbReference type="VEuPathDB" id="FungiDB:A1O7_06484"/>
<reference evidence="20 21" key="1">
    <citation type="submission" date="2013-03" db="EMBL/GenBank/DDBJ databases">
        <title>The Genome Sequence of Cladophialophora yegresii CBS 114405.</title>
        <authorList>
            <consortium name="The Broad Institute Genomics Platform"/>
            <person name="Cuomo C."/>
            <person name="de Hoog S."/>
            <person name="Gorbushina A."/>
            <person name="Walker B."/>
            <person name="Young S.K."/>
            <person name="Zeng Q."/>
            <person name="Gargeya S."/>
            <person name="Fitzgerald M."/>
            <person name="Haas B."/>
            <person name="Abouelleil A."/>
            <person name="Allen A.W."/>
            <person name="Alvarado L."/>
            <person name="Arachchi H.M."/>
            <person name="Berlin A.M."/>
            <person name="Chapman S.B."/>
            <person name="Gainer-Dewar J."/>
            <person name="Goldberg J."/>
            <person name="Griggs A."/>
            <person name="Gujja S."/>
            <person name="Hansen M."/>
            <person name="Howarth C."/>
            <person name="Imamovic A."/>
            <person name="Ireland A."/>
            <person name="Larimer J."/>
            <person name="McCowan C."/>
            <person name="Murphy C."/>
            <person name="Pearson M."/>
            <person name="Poon T.W."/>
            <person name="Priest M."/>
            <person name="Roberts A."/>
            <person name="Saif S."/>
            <person name="Shea T."/>
            <person name="Sisk P."/>
            <person name="Sykes S."/>
            <person name="Wortman J."/>
            <person name="Nusbaum C."/>
            <person name="Birren B."/>
        </authorList>
    </citation>
    <scope>NUCLEOTIDE SEQUENCE [LARGE SCALE GENOMIC DNA]</scope>
    <source>
        <strain evidence="20 21">CBS 114405</strain>
    </source>
</reference>
<feature type="transmembrane region" description="Helical" evidence="16">
    <location>
        <begin position="468"/>
        <end position="487"/>
    </location>
</feature>
<dbReference type="AlphaFoldDB" id="W9VU11"/>
<gene>
    <name evidence="20" type="ORF">A1O7_06484</name>
</gene>
<evidence type="ECO:0000256" key="4">
    <source>
        <dbReference type="ARBA" id="ARBA00008802"/>
    </source>
</evidence>
<evidence type="ECO:0000256" key="3">
    <source>
        <dbReference type="ARBA" id="ARBA00004477"/>
    </source>
</evidence>
<evidence type="ECO:0000256" key="13">
    <source>
        <dbReference type="ARBA" id="ARBA00023136"/>
    </source>
</evidence>
<keyword evidence="9" id="KW-0492">Microsome</keyword>
<dbReference type="Pfam" id="PF01266">
    <property type="entry name" value="DAO"/>
    <property type="match status" value="1"/>
</dbReference>
<dbReference type="FunFam" id="3.50.50.60:FF:000166">
    <property type="entry name" value="Squalene monooxygenase Erg1"/>
    <property type="match status" value="1"/>
</dbReference>
<evidence type="ECO:0000256" key="6">
    <source>
        <dbReference type="ARBA" id="ARBA00022692"/>
    </source>
</evidence>
<dbReference type="InterPro" id="IPR013698">
    <property type="entry name" value="Squalene_epoxidase"/>
</dbReference>
<comment type="pathway">
    <text evidence="15">Steroid metabolism; ergosterol biosynthesis.</text>
</comment>
<evidence type="ECO:0000256" key="11">
    <source>
        <dbReference type="ARBA" id="ARBA00022989"/>
    </source>
</evidence>
<keyword evidence="8 16" id="KW-0274">FAD</keyword>
<accession>W9VU11</accession>
<dbReference type="EC" id="1.14.14.17" evidence="16"/>
<evidence type="ECO:0000256" key="17">
    <source>
        <dbReference type="SAM" id="MobiDB-lite"/>
    </source>
</evidence>